<feature type="region of interest" description="Disordered" evidence="1">
    <location>
        <begin position="1"/>
        <end position="105"/>
    </location>
</feature>
<feature type="compositionally biased region" description="Basic and acidic residues" evidence="1">
    <location>
        <begin position="377"/>
        <end position="388"/>
    </location>
</feature>
<feature type="compositionally biased region" description="Basic and acidic residues" evidence="1">
    <location>
        <begin position="13"/>
        <end position="24"/>
    </location>
</feature>
<reference evidence="2" key="2">
    <citation type="journal article" date="2021" name="World Allergy Organ. J.">
        <title>Chromosome-level assembly of Dermatophagoides farinae genome and transcriptome reveals two novel allergens Der f 37 and Der f 39.</title>
        <authorList>
            <person name="Chen J."/>
            <person name="Cai Z."/>
            <person name="Fan D."/>
            <person name="Hu J."/>
            <person name="Hou Y."/>
            <person name="He Y."/>
            <person name="Zhang Z."/>
            <person name="Zhao Z."/>
            <person name="Gao P."/>
            <person name="Hu W."/>
            <person name="Sun J."/>
            <person name="Li J."/>
            <person name="Ji K."/>
        </authorList>
    </citation>
    <scope>NUCLEOTIDE SEQUENCE</scope>
    <source>
        <strain evidence="2">JKM2019</strain>
    </source>
</reference>
<dbReference type="Proteomes" id="UP000828236">
    <property type="component" value="Unassembled WGS sequence"/>
</dbReference>
<gene>
    <name evidence="2" type="ORF">HUG17_8048</name>
</gene>
<sequence>MGNVGLPSSGNHENIKKRDYFKEKKSPRHNQRNSPSKTRHRKSKGGNQRSRRSSTSRTSISRTSTSRPSTRKNESKNKDSKRFDTIAKQSSHRWSNVRSSPSVAMKKENELPPIITLNKEKESLPVITLNKDKDTIPVKLEVRPKSFDRKMEKIHLNTTMKQTNVIEKNNKEFKIPEKEPIIKQTIIQINPIPIKLPFYFTNVVYDVNDVNDDDDDEKLDFSTLPLDIVEFESMTLAKSIINNKNRSMIKCKNSPIDDDDDDEIYETRPWINDYNGKYRNPFIQYQKKQQQQFPMIMNKENNHDGVDDQQQLGKHNNNSLIMGIKQNNEHRKQQQQHQGLYKLLKIFAHKMHIKSPTKLFDLVERQQKRQQQQKQRQSMENRKQKEYQ</sequence>
<feature type="compositionally biased region" description="Polar residues" evidence="1">
    <location>
        <begin position="87"/>
        <end position="102"/>
    </location>
</feature>
<reference evidence="2" key="1">
    <citation type="submission" date="2020-06" db="EMBL/GenBank/DDBJ databases">
        <authorList>
            <person name="Ji K."/>
            <person name="Li J."/>
        </authorList>
    </citation>
    <scope>NUCLEOTIDE SEQUENCE</scope>
    <source>
        <strain evidence="2">JKM2019</strain>
        <tissue evidence="2">Whole body</tissue>
    </source>
</reference>
<protein>
    <submittedName>
        <fullName evidence="2">Uncharacterized protein</fullName>
    </submittedName>
</protein>
<comment type="caution">
    <text evidence="2">The sequence shown here is derived from an EMBL/GenBank/DDBJ whole genome shotgun (WGS) entry which is preliminary data.</text>
</comment>
<feature type="compositionally biased region" description="Basic and acidic residues" evidence="1">
    <location>
        <begin position="71"/>
        <end position="85"/>
    </location>
</feature>
<dbReference type="AlphaFoldDB" id="A0A9D4NYJ3"/>
<evidence type="ECO:0000313" key="2">
    <source>
        <dbReference type="EMBL" id="KAH7640579.1"/>
    </source>
</evidence>
<feature type="compositionally biased region" description="Basic residues" evidence="1">
    <location>
        <begin position="25"/>
        <end position="54"/>
    </location>
</feature>
<feature type="compositionally biased region" description="Polar residues" evidence="1">
    <location>
        <begin position="1"/>
        <end position="12"/>
    </location>
</feature>
<name>A0A9D4NYJ3_DERFA</name>
<accession>A0A9D4NYJ3</accession>
<feature type="region of interest" description="Disordered" evidence="1">
    <location>
        <begin position="364"/>
        <end position="388"/>
    </location>
</feature>
<dbReference type="EMBL" id="SDOV01000005">
    <property type="protein sequence ID" value="KAH7640579.1"/>
    <property type="molecule type" value="Genomic_DNA"/>
</dbReference>
<feature type="compositionally biased region" description="Low complexity" evidence="1">
    <location>
        <begin position="55"/>
        <end position="68"/>
    </location>
</feature>
<proteinExistence type="predicted"/>
<organism evidence="2">
    <name type="scientific">Dermatophagoides farinae</name>
    <name type="common">American house dust mite</name>
    <dbReference type="NCBI Taxonomy" id="6954"/>
    <lineage>
        <taxon>Eukaryota</taxon>
        <taxon>Metazoa</taxon>
        <taxon>Ecdysozoa</taxon>
        <taxon>Arthropoda</taxon>
        <taxon>Chelicerata</taxon>
        <taxon>Arachnida</taxon>
        <taxon>Acari</taxon>
        <taxon>Acariformes</taxon>
        <taxon>Sarcoptiformes</taxon>
        <taxon>Astigmata</taxon>
        <taxon>Psoroptidia</taxon>
        <taxon>Analgoidea</taxon>
        <taxon>Pyroglyphidae</taxon>
        <taxon>Dermatophagoidinae</taxon>
        <taxon>Dermatophagoides</taxon>
    </lineage>
</organism>
<evidence type="ECO:0000256" key="1">
    <source>
        <dbReference type="SAM" id="MobiDB-lite"/>
    </source>
</evidence>